<dbReference type="SUPFAM" id="SSF109854">
    <property type="entry name" value="DinB/YfiT-like putative metalloenzymes"/>
    <property type="match status" value="1"/>
</dbReference>
<dbReference type="AlphaFoldDB" id="A0A8H4U153"/>
<dbReference type="Pfam" id="PF09351">
    <property type="entry name" value="DUF1993"/>
    <property type="match status" value="1"/>
</dbReference>
<dbReference type="OrthoDB" id="3724345at2759"/>
<dbReference type="InterPro" id="IPR018531">
    <property type="entry name" value="DUF1993"/>
</dbReference>
<keyword evidence="2" id="KW-1185">Reference proteome</keyword>
<dbReference type="Proteomes" id="UP000622797">
    <property type="component" value="Unassembled WGS sequence"/>
</dbReference>
<reference evidence="1" key="1">
    <citation type="journal article" date="2020" name="BMC Genomics">
        <title>Correction to: Identification and distribution of gene clusters required for synthesis of sphingolipid metabolism inhibitors in diverse species of the filamentous fungus Fusarium.</title>
        <authorList>
            <person name="Kim H.S."/>
            <person name="Lohmar J.M."/>
            <person name="Busman M."/>
            <person name="Brown D.W."/>
            <person name="Naumann T.A."/>
            <person name="Divon H.H."/>
            <person name="Lysoe E."/>
            <person name="Uhlig S."/>
            <person name="Proctor R.H."/>
        </authorList>
    </citation>
    <scope>NUCLEOTIDE SEQUENCE</scope>
    <source>
        <strain evidence="1">NRRL 20472</strain>
    </source>
</reference>
<dbReference type="EMBL" id="JABEXW010000218">
    <property type="protein sequence ID" value="KAF4967881.1"/>
    <property type="molecule type" value="Genomic_DNA"/>
</dbReference>
<sequence length="182" mass="20368">MPTSLYDLIIPTFTKAFEVFDHILTKAEEYAKEKNLNADDVFPQAKLIEDQLPLAFQVQIASKIVQITVGRLTGVEPTSFWENNEKTVADLHARVQKTLELIKSVKPEDVNSREDAKIDLLWAGKTHSITVKESVLGHGQPNVFFHVVTAYSILRAKGVPIGKSDYLSTFLGLDDHTHLAKL</sequence>
<organism evidence="1 2">
    <name type="scientific">Fusarium sarcochroum</name>
    <dbReference type="NCBI Taxonomy" id="1208366"/>
    <lineage>
        <taxon>Eukaryota</taxon>
        <taxon>Fungi</taxon>
        <taxon>Dikarya</taxon>
        <taxon>Ascomycota</taxon>
        <taxon>Pezizomycotina</taxon>
        <taxon>Sordariomycetes</taxon>
        <taxon>Hypocreomycetidae</taxon>
        <taxon>Hypocreales</taxon>
        <taxon>Nectriaceae</taxon>
        <taxon>Fusarium</taxon>
        <taxon>Fusarium lateritium species complex</taxon>
    </lineage>
</organism>
<protein>
    <recommendedName>
        <fullName evidence="3">Helix-turn-helix-domain containing protein type</fullName>
    </recommendedName>
</protein>
<proteinExistence type="predicted"/>
<comment type="caution">
    <text evidence="1">The sequence shown here is derived from an EMBL/GenBank/DDBJ whole genome shotgun (WGS) entry which is preliminary data.</text>
</comment>
<evidence type="ECO:0000313" key="2">
    <source>
        <dbReference type="Proteomes" id="UP000622797"/>
    </source>
</evidence>
<name>A0A8H4U153_9HYPO</name>
<dbReference type="Gene3D" id="1.20.120.450">
    <property type="entry name" value="dinb family like domain"/>
    <property type="match status" value="1"/>
</dbReference>
<evidence type="ECO:0008006" key="3">
    <source>
        <dbReference type="Google" id="ProtNLM"/>
    </source>
</evidence>
<accession>A0A8H4U153</accession>
<dbReference type="PANTHER" id="PTHR36922">
    <property type="entry name" value="BLL2446 PROTEIN"/>
    <property type="match status" value="1"/>
</dbReference>
<dbReference type="PANTHER" id="PTHR36922:SF1">
    <property type="entry name" value="DUF1993 DOMAIN-CONTAINING PROTEIN"/>
    <property type="match status" value="1"/>
</dbReference>
<gene>
    <name evidence="1" type="ORF">FSARC_4648</name>
</gene>
<dbReference type="InterPro" id="IPR034660">
    <property type="entry name" value="DinB/YfiT-like"/>
</dbReference>
<reference evidence="1" key="2">
    <citation type="submission" date="2020-05" db="EMBL/GenBank/DDBJ databases">
        <authorList>
            <person name="Kim H.-S."/>
            <person name="Proctor R.H."/>
            <person name="Brown D.W."/>
        </authorList>
    </citation>
    <scope>NUCLEOTIDE SEQUENCE</scope>
    <source>
        <strain evidence="1">NRRL 20472</strain>
    </source>
</reference>
<evidence type="ECO:0000313" key="1">
    <source>
        <dbReference type="EMBL" id="KAF4967881.1"/>
    </source>
</evidence>